<evidence type="ECO:0000256" key="5">
    <source>
        <dbReference type="ARBA" id="ARBA00022694"/>
    </source>
</evidence>
<comment type="similarity">
    <text evidence="3 10 13">Belongs to the IPP transferase family.</text>
</comment>
<feature type="binding site" evidence="10">
    <location>
        <begin position="18"/>
        <end position="25"/>
    </location>
    <ligand>
        <name>ATP</name>
        <dbReference type="ChEBI" id="CHEBI:30616"/>
    </ligand>
</feature>
<comment type="subunit">
    <text evidence="10">Monomer.</text>
</comment>
<evidence type="ECO:0000256" key="12">
    <source>
        <dbReference type="RuleBase" id="RU003784"/>
    </source>
</evidence>
<reference evidence="14 15" key="1">
    <citation type="submission" date="2017-10" db="EMBL/GenBank/DDBJ databases">
        <title>Draft genome of Longimonas halophila.</title>
        <authorList>
            <person name="Goh K.M."/>
            <person name="Shamsir M.S."/>
            <person name="Lim S.W."/>
        </authorList>
    </citation>
    <scope>NUCLEOTIDE SEQUENCE [LARGE SCALE GENOMIC DNA]</scope>
    <source>
        <strain evidence="14 15">KCTC 42399</strain>
    </source>
</reference>
<dbReference type="GO" id="GO:0005524">
    <property type="term" value="F:ATP binding"/>
    <property type="evidence" value="ECO:0007669"/>
    <property type="project" value="UniProtKB-UniRule"/>
</dbReference>
<evidence type="ECO:0000256" key="10">
    <source>
        <dbReference type="HAMAP-Rule" id="MF_00185"/>
    </source>
</evidence>
<dbReference type="InterPro" id="IPR018022">
    <property type="entry name" value="IPT"/>
</dbReference>
<dbReference type="OrthoDB" id="9776390at2"/>
<comment type="catalytic activity">
    <reaction evidence="9 10 11">
        <text>adenosine(37) in tRNA + dimethylallyl diphosphate = N(6)-dimethylallyladenosine(37) in tRNA + diphosphate</text>
        <dbReference type="Rhea" id="RHEA:26482"/>
        <dbReference type="Rhea" id="RHEA-COMP:10162"/>
        <dbReference type="Rhea" id="RHEA-COMP:10375"/>
        <dbReference type="ChEBI" id="CHEBI:33019"/>
        <dbReference type="ChEBI" id="CHEBI:57623"/>
        <dbReference type="ChEBI" id="CHEBI:74411"/>
        <dbReference type="ChEBI" id="CHEBI:74415"/>
        <dbReference type="EC" id="2.5.1.75"/>
    </reaction>
</comment>
<keyword evidence="7 10" id="KW-0067">ATP-binding</keyword>
<gene>
    <name evidence="10" type="primary">miaA</name>
    <name evidence="14" type="ORF">CRI93_02025</name>
</gene>
<dbReference type="RefSeq" id="WP_098060929.1">
    <property type="nucleotide sequence ID" value="NZ_PDEP01000001.1"/>
</dbReference>
<keyword evidence="8 10" id="KW-0460">Magnesium</keyword>
<evidence type="ECO:0000256" key="8">
    <source>
        <dbReference type="ARBA" id="ARBA00022842"/>
    </source>
</evidence>
<protein>
    <recommendedName>
        <fullName evidence="10">tRNA dimethylallyltransferase</fullName>
        <ecNumber evidence="10">2.5.1.75</ecNumber>
    </recommendedName>
    <alternativeName>
        <fullName evidence="10">Dimethylallyl diphosphate:tRNA dimethylallyltransferase</fullName>
        <shortName evidence="10">DMAPP:tRNA dimethylallyltransferase</shortName>
        <shortName evidence="10">DMATase</shortName>
    </alternativeName>
    <alternativeName>
        <fullName evidence="10">Isopentenyl-diphosphate:tRNA isopentenyltransferase</fullName>
        <shortName evidence="10">IPP transferase</shortName>
        <shortName evidence="10">IPPT</shortName>
        <shortName evidence="10">IPTase</shortName>
    </alternativeName>
</protein>
<keyword evidence="5 10" id="KW-0819">tRNA processing</keyword>
<comment type="caution">
    <text evidence="14">The sequence shown here is derived from an EMBL/GenBank/DDBJ whole genome shotgun (WGS) entry which is preliminary data.</text>
</comment>
<evidence type="ECO:0000256" key="6">
    <source>
        <dbReference type="ARBA" id="ARBA00022741"/>
    </source>
</evidence>
<dbReference type="PANTHER" id="PTHR11088">
    <property type="entry name" value="TRNA DIMETHYLALLYLTRANSFERASE"/>
    <property type="match status" value="1"/>
</dbReference>
<organism evidence="14 15">
    <name type="scientific">Longimonas halophila</name>
    <dbReference type="NCBI Taxonomy" id="1469170"/>
    <lineage>
        <taxon>Bacteria</taxon>
        <taxon>Pseudomonadati</taxon>
        <taxon>Rhodothermota</taxon>
        <taxon>Rhodothermia</taxon>
        <taxon>Rhodothermales</taxon>
        <taxon>Salisaetaceae</taxon>
        <taxon>Longimonas</taxon>
    </lineage>
</organism>
<evidence type="ECO:0000256" key="7">
    <source>
        <dbReference type="ARBA" id="ARBA00022840"/>
    </source>
</evidence>
<name>A0A2H3NQH4_9BACT</name>
<comment type="cofactor">
    <cofactor evidence="1 10">
        <name>Mg(2+)</name>
        <dbReference type="ChEBI" id="CHEBI:18420"/>
    </cofactor>
</comment>
<dbReference type="EC" id="2.5.1.75" evidence="10"/>
<keyword evidence="4 10" id="KW-0808">Transferase</keyword>
<dbReference type="Gene3D" id="1.10.20.140">
    <property type="match status" value="1"/>
</dbReference>
<proteinExistence type="inferred from homology"/>
<dbReference type="Gene3D" id="3.40.50.300">
    <property type="entry name" value="P-loop containing nucleotide triphosphate hydrolases"/>
    <property type="match status" value="1"/>
</dbReference>
<keyword evidence="15" id="KW-1185">Reference proteome</keyword>
<evidence type="ECO:0000256" key="1">
    <source>
        <dbReference type="ARBA" id="ARBA00001946"/>
    </source>
</evidence>
<dbReference type="SUPFAM" id="SSF52540">
    <property type="entry name" value="P-loop containing nucleoside triphosphate hydrolases"/>
    <property type="match status" value="2"/>
</dbReference>
<dbReference type="GO" id="GO:0006400">
    <property type="term" value="P:tRNA modification"/>
    <property type="evidence" value="ECO:0007669"/>
    <property type="project" value="TreeGrafter"/>
</dbReference>
<dbReference type="NCBIfam" id="TIGR00174">
    <property type="entry name" value="miaA"/>
    <property type="match status" value="1"/>
</dbReference>
<evidence type="ECO:0000256" key="9">
    <source>
        <dbReference type="ARBA" id="ARBA00049563"/>
    </source>
</evidence>
<dbReference type="PANTHER" id="PTHR11088:SF60">
    <property type="entry name" value="TRNA DIMETHYLALLYLTRANSFERASE"/>
    <property type="match status" value="1"/>
</dbReference>
<dbReference type="HAMAP" id="MF_00185">
    <property type="entry name" value="IPP_trans"/>
    <property type="match status" value="1"/>
</dbReference>
<evidence type="ECO:0000256" key="11">
    <source>
        <dbReference type="RuleBase" id="RU003783"/>
    </source>
</evidence>
<dbReference type="AlphaFoldDB" id="A0A2H3NQH4"/>
<dbReference type="InterPro" id="IPR027417">
    <property type="entry name" value="P-loop_NTPase"/>
</dbReference>
<dbReference type="EMBL" id="PDEP01000001">
    <property type="protein sequence ID" value="PEN09531.1"/>
    <property type="molecule type" value="Genomic_DNA"/>
</dbReference>
<evidence type="ECO:0000256" key="4">
    <source>
        <dbReference type="ARBA" id="ARBA00022679"/>
    </source>
</evidence>
<keyword evidence="6 10" id="KW-0547">Nucleotide-binding</keyword>
<feature type="region of interest" description="Interaction with substrate tRNA" evidence="10">
    <location>
        <begin position="43"/>
        <end position="46"/>
    </location>
</feature>
<evidence type="ECO:0000256" key="3">
    <source>
        <dbReference type="ARBA" id="ARBA00005842"/>
    </source>
</evidence>
<sequence>MPPNAPDTRPGPFLCIVGPTAVGKTALSLSLAQQWNAEIISVDSRQVYEELNIGTATPAPEEQEAVPHHFINERSLADGPYSAGAFADDANTRIRQIRARGRVPIVVGGSTLYIHALQEGLADIPDVDDTVREKLESRLEREGKQALYDELEAVDPKQAAKADPTKTHRVMRALEVYHGTGHTLTSFYENQPEPPFTYKTVVLNRDRQRLYDRINQRVDKMLDTGLLDEVRAVMNGPAALDEPPLSTIGYREPIQHLQGAYDYDEMVRLMKRNTRRYAKRQLTWFRRYDDYVWRHPDAVDEDALARWVGSTTSTAHG</sequence>
<feature type="site" description="Interaction with substrate tRNA" evidence="10">
    <location>
        <position position="110"/>
    </location>
</feature>
<dbReference type="Proteomes" id="UP000221024">
    <property type="component" value="Unassembled WGS sequence"/>
</dbReference>
<evidence type="ECO:0000313" key="15">
    <source>
        <dbReference type="Proteomes" id="UP000221024"/>
    </source>
</evidence>
<feature type="binding site" evidence="10">
    <location>
        <begin position="20"/>
        <end position="25"/>
    </location>
    <ligand>
        <name>substrate</name>
    </ligand>
</feature>
<dbReference type="GO" id="GO:0052381">
    <property type="term" value="F:tRNA dimethylallyltransferase activity"/>
    <property type="evidence" value="ECO:0007669"/>
    <property type="project" value="UniProtKB-UniRule"/>
</dbReference>
<accession>A0A2H3NQH4</accession>
<evidence type="ECO:0000256" key="2">
    <source>
        <dbReference type="ARBA" id="ARBA00003213"/>
    </source>
</evidence>
<evidence type="ECO:0000256" key="13">
    <source>
        <dbReference type="RuleBase" id="RU003785"/>
    </source>
</evidence>
<comment type="caution">
    <text evidence="10">Lacks conserved residue(s) required for the propagation of feature annotation.</text>
</comment>
<dbReference type="Pfam" id="PF01715">
    <property type="entry name" value="IPPT"/>
    <property type="match status" value="1"/>
</dbReference>
<comment type="function">
    <text evidence="2 10 12">Catalyzes the transfer of a dimethylallyl group onto the adenine at position 37 in tRNAs that read codons beginning with uridine, leading to the formation of N6-(dimethylallyl)adenosine (i(6)A).</text>
</comment>
<dbReference type="InterPro" id="IPR039657">
    <property type="entry name" value="Dimethylallyltransferase"/>
</dbReference>
<evidence type="ECO:0000313" key="14">
    <source>
        <dbReference type="EMBL" id="PEN09531.1"/>
    </source>
</evidence>
<feature type="site" description="Interaction with substrate tRNA" evidence="10">
    <location>
        <position position="132"/>
    </location>
</feature>